<evidence type="ECO:0000256" key="6">
    <source>
        <dbReference type="ARBA" id="ARBA00023204"/>
    </source>
</evidence>
<dbReference type="SUPFAM" id="SSF53155">
    <property type="entry name" value="Methylated DNA-protein cysteine methyltransferase domain"/>
    <property type="match status" value="1"/>
</dbReference>
<dbReference type="STRING" id="157783.LK03_16635"/>
<dbReference type="eggNOG" id="COG0350">
    <property type="taxonomic scope" value="Bacteria"/>
</dbReference>
<evidence type="ECO:0000259" key="9">
    <source>
        <dbReference type="Pfam" id="PF01035"/>
    </source>
</evidence>
<dbReference type="InterPro" id="IPR036631">
    <property type="entry name" value="MGMT_N_sf"/>
</dbReference>
<dbReference type="EC" id="2.1.1.63" evidence="8"/>
<dbReference type="GO" id="GO:0006307">
    <property type="term" value="P:DNA alkylation repair"/>
    <property type="evidence" value="ECO:0007669"/>
    <property type="project" value="UniProtKB-UniRule"/>
</dbReference>
<evidence type="ECO:0000256" key="2">
    <source>
        <dbReference type="ARBA" id="ARBA00008711"/>
    </source>
</evidence>
<gene>
    <name evidence="11" type="ORF">LK03_16635</name>
</gene>
<dbReference type="Gene3D" id="3.30.160.70">
    <property type="entry name" value="Methylated DNA-protein cysteine methyltransferase domain"/>
    <property type="match status" value="1"/>
</dbReference>
<dbReference type="RefSeq" id="WP_038413429.1">
    <property type="nucleotide sequence ID" value="NZ_CP009455.1"/>
</dbReference>
<comment type="catalytic activity">
    <reaction evidence="7 8">
        <text>a 6-O-methyl-2'-deoxyguanosine in DNA + L-cysteinyl-[protein] = S-methyl-L-cysteinyl-[protein] + a 2'-deoxyguanosine in DNA</text>
        <dbReference type="Rhea" id="RHEA:24000"/>
        <dbReference type="Rhea" id="RHEA-COMP:10131"/>
        <dbReference type="Rhea" id="RHEA-COMP:10132"/>
        <dbReference type="Rhea" id="RHEA-COMP:11367"/>
        <dbReference type="Rhea" id="RHEA-COMP:11368"/>
        <dbReference type="ChEBI" id="CHEBI:29950"/>
        <dbReference type="ChEBI" id="CHEBI:82612"/>
        <dbReference type="ChEBI" id="CHEBI:85445"/>
        <dbReference type="ChEBI" id="CHEBI:85448"/>
        <dbReference type="EC" id="2.1.1.63"/>
    </reaction>
</comment>
<feature type="active site" description="Nucleophile; methyl group acceptor" evidence="8">
    <location>
        <position position="130"/>
    </location>
</feature>
<comment type="subcellular location">
    <subcellularLocation>
        <location evidence="8">Cytoplasm</location>
    </subcellularLocation>
</comment>
<keyword evidence="5 8" id="KW-0227">DNA damage</keyword>
<dbReference type="InterPro" id="IPR023546">
    <property type="entry name" value="MGMT"/>
</dbReference>
<dbReference type="GO" id="GO:0003908">
    <property type="term" value="F:methylated-DNA-[protein]-cysteine S-methyltransferase activity"/>
    <property type="evidence" value="ECO:0007669"/>
    <property type="project" value="UniProtKB-UniRule"/>
</dbReference>
<dbReference type="NCBIfam" id="TIGR00589">
    <property type="entry name" value="ogt"/>
    <property type="match status" value="1"/>
</dbReference>
<dbReference type="InterPro" id="IPR036217">
    <property type="entry name" value="MethylDNA_cys_MeTrfase_DNAb"/>
</dbReference>
<keyword evidence="3 8" id="KW-0489">Methyltransferase</keyword>
<name>A0A089WUA4_9PSED</name>
<feature type="domain" description="Methylguanine DNA methyltransferase ribonuclease-like" evidence="10">
    <location>
        <begin position="5"/>
        <end position="75"/>
    </location>
</feature>
<protein>
    <recommendedName>
        <fullName evidence="8">Methylated-DNA--protein-cysteine methyltransferase</fullName>
        <ecNumber evidence="8">2.1.1.63</ecNumber>
    </recommendedName>
    <alternativeName>
        <fullName evidence="8">6-O-methylguanine-DNA methyltransferase</fullName>
        <shortName evidence="8">MGMT</shortName>
    </alternativeName>
    <alternativeName>
        <fullName evidence="8">O-6-methylguanine-DNA-alkyltransferase</fullName>
    </alternativeName>
</protein>
<comment type="miscellaneous">
    <text evidence="8">This enzyme catalyzes only one turnover and therefore is not strictly catalytic. According to one definition, an enzyme is a biocatalyst that acts repeatedly and over many reaction cycles.</text>
</comment>
<comment type="function">
    <text evidence="8">Involved in the cellular defense against the biological effects of O6-methylguanine (O6-MeG) and O4-methylthymine (O4-MeT) in DNA. Repairs the methylated nucleobase in DNA by stoichiometrically transferring the methyl group to a cysteine residue in the enzyme. This is a suicide reaction: the enzyme is irreversibly inactivated.</text>
</comment>
<dbReference type="InterPro" id="IPR036388">
    <property type="entry name" value="WH-like_DNA-bd_sf"/>
</dbReference>
<dbReference type="CDD" id="cd06445">
    <property type="entry name" value="ATase"/>
    <property type="match status" value="1"/>
</dbReference>
<comment type="similarity">
    <text evidence="2 8">Belongs to the MGMT family.</text>
</comment>
<dbReference type="AlphaFoldDB" id="A0A089WUA4"/>
<evidence type="ECO:0000256" key="5">
    <source>
        <dbReference type="ARBA" id="ARBA00022763"/>
    </source>
</evidence>
<reference evidence="11 12" key="1">
    <citation type="submission" date="2014-09" db="EMBL/GenBank/DDBJ databases">
        <authorList>
            <person name="Chan K.-G."/>
        </authorList>
    </citation>
    <scope>NUCLEOTIDE SEQUENCE [LARGE SCALE GENOMIC DNA]</scope>
    <source>
        <strain evidence="11 12">ND07</strain>
    </source>
</reference>
<dbReference type="Pfam" id="PF02870">
    <property type="entry name" value="Methyltransf_1N"/>
    <property type="match status" value="1"/>
</dbReference>
<proteinExistence type="inferred from homology"/>
<dbReference type="SUPFAM" id="SSF46767">
    <property type="entry name" value="Methylated DNA-protein cysteine methyltransferase, C-terminal domain"/>
    <property type="match status" value="1"/>
</dbReference>
<dbReference type="KEGG" id="psw:LK03_16635"/>
<dbReference type="OrthoDB" id="9802228at2"/>
<evidence type="ECO:0000313" key="11">
    <source>
        <dbReference type="EMBL" id="AIR90794.1"/>
    </source>
</evidence>
<organism evidence="11 12">
    <name type="scientific">Pseudomonas cremoricolorata</name>
    <dbReference type="NCBI Taxonomy" id="157783"/>
    <lineage>
        <taxon>Bacteria</taxon>
        <taxon>Pseudomonadati</taxon>
        <taxon>Pseudomonadota</taxon>
        <taxon>Gammaproteobacteria</taxon>
        <taxon>Pseudomonadales</taxon>
        <taxon>Pseudomonadaceae</taxon>
        <taxon>Pseudomonas</taxon>
    </lineage>
</organism>
<dbReference type="PANTHER" id="PTHR10815">
    <property type="entry name" value="METHYLATED-DNA--PROTEIN-CYSTEINE METHYLTRANSFERASE"/>
    <property type="match status" value="1"/>
</dbReference>
<keyword evidence="8" id="KW-0963">Cytoplasm</keyword>
<dbReference type="GO" id="GO:0005737">
    <property type="term" value="C:cytoplasm"/>
    <property type="evidence" value="ECO:0007669"/>
    <property type="project" value="UniProtKB-SubCell"/>
</dbReference>
<keyword evidence="4 8" id="KW-0808">Transferase</keyword>
<dbReference type="EMBL" id="CP009455">
    <property type="protein sequence ID" value="AIR90794.1"/>
    <property type="molecule type" value="Genomic_DNA"/>
</dbReference>
<evidence type="ECO:0000256" key="3">
    <source>
        <dbReference type="ARBA" id="ARBA00022603"/>
    </source>
</evidence>
<dbReference type="Proteomes" id="UP000029493">
    <property type="component" value="Chromosome"/>
</dbReference>
<dbReference type="HAMAP" id="MF_00772">
    <property type="entry name" value="OGT"/>
    <property type="match status" value="1"/>
</dbReference>
<sequence length="166" mass="18198">MSCAYTLMDSPVGTLTLVARGDCLAAVLWENERENRVRLGELQRDDQHPLLQETARQLGDYFAGRRQRFELPLDFQGTEFQREVWAALLTIPFGETRSYAQIAQQIGRPQAVRAVGAANGRNPISIIAPCHRVIGASGSLTGFAGGLPVKQHLLSLEGRESLALAL</sequence>
<evidence type="ECO:0000313" key="12">
    <source>
        <dbReference type="Proteomes" id="UP000029493"/>
    </source>
</evidence>
<evidence type="ECO:0000259" key="10">
    <source>
        <dbReference type="Pfam" id="PF02870"/>
    </source>
</evidence>
<dbReference type="Pfam" id="PF01035">
    <property type="entry name" value="DNA_binding_1"/>
    <property type="match status" value="1"/>
</dbReference>
<dbReference type="InterPro" id="IPR008332">
    <property type="entry name" value="MethylG_MeTrfase_N"/>
</dbReference>
<evidence type="ECO:0000256" key="7">
    <source>
        <dbReference type="ARBA" id="ARBA00049348"/>
    </source>
</evidence>
<evidence type="ECO:0000256" key="4">
    <source>
        <dbReference type="ARBA" id="ARBA00022679"/>
    </source>
</evidence>
<feature type="domain" description="Methylated-DNA-[protein]-cysteine S-methyltransferase DNA binding" evidence="9">
    <location>
        <begin position="79"/>
        <end position="158"/>
    </location>
</feature>
<comment type="catalytic activity">
    <reaction evidence="1 8">
        <text>a 4-O-methyl-thymidine in DNA + L-cysteinyl-[protein] = a thymidine in DNA + S-methyl-L-cysteinyl-[protein]</text>
        <dbReference type="Rhea" id="RHEA:53428"/>
        <dbReference type="Rhea" id="RHEA-COMP:10131"/>
        <dbReference type="Rhea" id="RHEA-COMP:10132"/>
        <dbReference type="Rhea" id="RHEA-COMP:13555"/>
        <dbReference type="Rhea" id="RHEA-COMP:13556"/>
        <dbReference type="ChEBI" id="CHEBI:29950"/>
        <dbReference type="ChEBI" id="CHEBI:82612"/>
        <dbReference type="ChEBI" id="CHEBI:137386"/>
        <dbReference type="ChEBI" id="CHEBI:137387"/>
        <dbReference type="EC" id="2.1.1.63"/>
    </reaction>
</comment>
<evidence type="ECO:0000256" key="8">
    <source>
        <dbReference type="HAMAP-Rule" id="MF_00772"/>
    </source>
</evidence>
<keyword evidence="12" id="KW-1185">Reference proteome</keyword>
<dbReference type="InterPro" id="IPR014048">
    <property type="entry name" value="MethylDNA_cys_MeTrfase_DNA-bd"/>
</dbReference>
<dbReference type="FunFam" id="1.10.10.10:FF:000214">
    <property type="entry name" value="Methylated-DNA--protein-cysteine methyltransferase"/>
    <property type="match status" value="1"/>
</dbReference>
<dbReference type="Gene3D" id="1.10.10.10">
    <property type="entry name" value="Winged helix-like DNA-binding domain superfamily/Winged helix DNA-binding domain"/>
    <property type="match status" value="1"/>
</dbReference>
<keyword evidence="6 8" id="KW-0234">DNA repair</keyword>
<evidence type="ECO:0000256" key="1">
    <source>
        <dbReference type="ARBA" id="ARBA00001286"/>
    </source>
</evidence>
<dbReference type="PANTHER" id="PTHR10815:SF5">
    <property type="entry name" value="METHYLATED-DNA--PROTEIN-CYSTEINE METHYLTRANSFERASE"/>
    <property type="match status" value="1"/>
</dbReference>
<accession>A0A089WUA4</accession>
<dbReference type="GO" id="GO:0032259">
    <property type="term" value="P:methylation"/>
    <property type="evidence" value="ECO:0007669"/>
    <property type="project" value="UniProtKB-KW"/>
</dbReference>